<evidence type="ECO:0000256" key="1">
    <source>
        <dbReference type="ARBA" id="ARBA00022723"/>
    </source>
</evidence>
<accession>A0A2Z7D9X8</accession>
<proteinExistence type="predicted"/>
<evidence type="ECO:0000256" key="3">
    <source>
        <dbReference type="ARBA" id="ARBA00022833"/>
    </source>
</evidence>
<keyword evidence="3" id="KW-0862">Zinc</keyword>
<dbReference type="Gene3D" id="1.10.533.10">
    <property type="entry name" value="Death Domain, Fas"/>
    <property type="match status" value="1"/>
</dbReference>
<dbReference type="Gene3D" id="1.10.1170.10">
    <property type="entry name" value="Inhibitor Of Apoptosis Protein (2mihbC-IAP-1), Chain A"/>
    <property type="match status" value="1"/>
</dbReference>
<feature type="coiled-coil region" evidence="5">
    <location>
        <begin position="168"/>
        <end position="195"/>
    </location>
</feature>
<evidence type="ECO:0000256" key="2">
    <source>
        <dbReference type="ARBA" id="ARBA00022771"/>
    </source>
</evidence>
<dbReference type="Gene3D" id="1.10.8.10">
    <property type="entry name" value="DNA helicase RuvA subunit, C-terminal domain"/>
    <property type="match status" value="1"/>
</dbReference>
<dbReference type="Pfam" id="PF13920">
    <property type="entry name" value="zf-C3HC4_3"/>
    <property type="match status" value="1"/>
</dbReference>
<dbReference type="PANTHER" id="PTHR42647:SF9">
    <property type="entry name" value="S-RIBONUCLEASE BINDING PROTEIN SBP1-RELATED"/>
    <property type="match status" value="1"/>
</dbReference>
<dbReference type="AlphaFoldDB" id="A0A2Z7D9X8"/>
<protein>
    <recommendedName>
        <fullName evidence="6">RING-type domain-containing protein</fullName>
    </recommendedName>
</protein>
<evidence type="ECO:0000313" key="8">
    <source>
        <dbReference type="Proteomes" id="UP000250235"/>
    </source>
</evidence>
<dbReference type="PROSITE" id="PS50089">
    <property type="entry name" value="ZF_RING_2"/>
    <property type="match status" value="1"/>
</dbReference>
<reference evidence="7 8" key="1">
    <citation type="journal article" date="2015" name="Proc. Natl. Acad. Sci. U.S.A.">
        <title>The resurrection genome of Boea hygrometrica: A blueprint for survival of dehydration.</title>
        <authorList>
            <person name="Xiao L."/>
            <person name="Yang G."/>
            <person name="Zhang L."/>
            <person name="Yang X."/>
            <person name="Zhao S."/>
            <person name="Ji Z."/>
            <person name="Zhou Q."/>
            <person name="Hu M."/>
            <person name="Wang Y."/>
            <person name="Chen M."/>
            <person name="Xu Y."/>
            <person name="Jin H."/>
            <person name="Xiao X."/>
            <person name="Hu G."/>
            <person name="Bao F."/>
            <person name="Hu Y."/>
            <person name="Wan P."/>
            <person name="Li L."/>
            <person name="Deng X."/>
            <person name="Kuang T."/>
            <person name="Xiang C."/>
            <person name="Zhu J.K."/>
            <person name="Oliver M.J."/>
            <person name="He Y."/>
        </authorList>
    </citation>
    <scope>NUCLEOTIDE SEQUENCE [LARGE SCALE GENOMIC DNA]</scope>
    <source>
        <strain evidence="8">cv. XS01</strain>
    </source>
</reference>
<dbReference type="InterPro" id="IPR011029">
    <property type="entry name" value="DEATH-like_dom_sf"/>
</dbReference>
<dbReference type="GO" id="GO:0004842">
    <property type="term" value="F:ubiquitin-protein transferase activity"/>
    <property type="evidence" value="ECO:0007669"/>
    <property type="project" value="TreeGrafter"/>
</dbReference>
<dbReference type="EMBL" id="KQ988189">
    <property type="protein sequence ID" value="KZV56561.1"/>
    <property type="molecule type" value="Genomic_DNA"/>
</dbReference>
<keyword evidence="2 4" id="KW-0863">Zinc-finger</keyword>
<gene>
    <name evidence="7" type="ORF">F511_16160</name>
</gene>
<evidence type="ECO:0000256" key="4">
    <source>
        <dbReference type="PROSITE-ProRule" id="PRU00175"/>
    </source>
</evidence>
<keyword evidence="1" id="KW-0479">Metal-binding</keyword>
<dbReference type="Proteomes" id="UP000250235">
    <property type="component" value="Unassembled WGS sequence"/>
</dbReference>
<dbReference type="FunFam" id="3.30.40.10:FF:000239">
    <property type="entry name" value="probable BOI-related E3 ubiquitin-protein ligase 2"/>
    <property type="match status" value="1"/>
</dbReference>
<sequence>MFGGSGAHENTVIPAFLGDNRLPLDNTALPQLQLFGHAPTVHEHASLNHGAIKRVREEDLVCTRQKRVASNKNCSPEKLAKIDIQPNPNLVSIGLGLSCEKEEQNSAVTSGIPSIGNNLIIEMDRQIQEFGRFVERQEENILKGVRELNHRHTVSLLNTLEKGVNKKLHEKAVEIENVNRKNQELVNKIKQVSTEAQSWQYRAKYNESVINILKNNIEQLVAQGTSRAHEGSGDSEVDDAVSGTNHRRIIGGLENRGCQNGRLTCRSCKSKEVSILLLPCRHLCLCTDCEGLSDICPVCQVLKTAGVHVYM</sequence>
<feature type="domain" description="RING-type" evidence="6">
    <location>
        <begin position="265"/>
        <end position="300"/>
    </location>
</feature>
<evidence type="ECO:0000259" key="6">
    <source>
        <dbReference type="PROSITE" id="PS50089"/>
    </source>
</evidence>
<keyword evidence="5" id="KW-0175">Coiled coil</keyword>
<dbReference type="GO" id="GO:0008270">
    <property type="term" value="F:zinc ion binding"/>
    <property type="evidence" value="ECO:0007669"/>
    <property type="project" value="UniProtKB-KW"/>
</dbReference>
<dbReference type="PANTHER" id="PTHR42647">
    <property type="entry name" value="SBP (S-RIBONUCLEASE BINDING PROTEIN) FAMILY PROTEIN"/>
    <property type="match status" value="1"/>
</dbReference>
<dbReference type="CDD" id="cd16649">
    <property type="entry name" value="mRING-HC-C3HC5_CGRF1-like"/>
    <property type="match status" value="1"/>
</dbReference>
<name>A0A2Z7D9X8_9LAMI</name>
<keyword evidence="8" id="KW-1185">Reference proteome</keyword>
<dbReference type="InterPro" id="IPR001841">
    <property type="entry name" value="Znf_RING"/>
</dbReference>
<dbReference type="OrthoDB" id="1711136at2759"/>
<organism evidence="7 8">
    <name type="scientific">Dorcoceras hygrometricum</name>
    <dbReference type="NCBI Taxonomy" id="472368"/>
    <lineage>
        <taxon>Eukaryota</taxon>
        <taxon>Viridiplantae</taxon>
        <taxon>Streptophyta</taxon>
        <taxon>Embryophyta</taxon>
        <taxon>Tracheophyta</taxon>
        <taxon>Spermatophyta</taxon>
        <taxon>Magnoliopsida</taxon>
        <taxon>eudicotyledons</taxon>
        <taxon>Gunneridae</taxon>
        <taxon>Pentapetalae</taxon>
        <taxon>asterids</taxon>
        <taxon>lamiids</taxon>
        <taxon>Lamiales</taxon>
        <taxon>Gesneriaceae</taxon>
        <taxon>Didymocarpoideae</taxon>
        <taxon>Trichosporeae</taxon>
        <taxon>Loxocarpinae</taxon>
        <taxon>Dorcoceras</taxon>
    </lineage>
</organism>
<evidence type="ECO:0000256" key="5">
    <source>
        <dbReference type="SAM" id="Coils"/>
    </source>
</evidence>
<evidence type="ECO:0000313" key="7">
    <source>
        <dbReference type="EMBL" id="KZV56561.1"/>
    </source>
</evidence>